<organism evidence="3 4">
    <name type="scientific">Cupriavidus necator (strain ATCC 43291 / DSM 13513 / CCUG 52238 / LMG 8453 / N-1)</name>
    <name type="common">Ralstonia eutropha</name>
    <dbReference type="NCBI Taxonomy" id="1042878"/>
    <lineage>
        <taxon>Bacteria</taxon>
        <taxon>Pseudomonadati</taxon>
        <taxon>Pseudomonadota</taxon>
        <taxon>Betaproteobacteria</taxon>
        <taxon>Burkholderiales</taxon>
        <taxon>Burkholderiaceae</taxon>
        <taxon>Cupriavidus</taxon>
    </lineage>
</organism>
<dbReference type="InterPro" id="IPR010699">
    <property type="entry name" value="DUF1275"/>
</dbReference>
<keyword evidence="1" id="KW-1133">Transmembrane helix</keyword>
<accession>G0ERN7</accession>
<evidence type="ECO:0000313" key="3">
    <source>
        <dbReference type="EMBL" id="AEI77850.1"/>
    </source>
</evidence>
<sequence>MLLCCCAAVLLCFIMGLQNAMITKLSNAEIRTTHLTGMVTDIGIELGKLCYWNAAAPARTPSSTQARPLPRVLADRCKLRLLVVLVTLFFAGGVAGALGFKHLGFSATLPLAVLLLALIAVPLTDDLRSRWRTGSLPRLAARTRQRVQAGALHRRR</sequence>
<name>G0ERN7_CUPNN</name>
<dbReference type="Proteomes" id="UP000006798">
    <property type="component" value="Chromosome 1"/>
</dbReference>
<dbReference type="PANTHER" id="PTHR37314">
    <property type="entry name" value="SLR0142 PROTEIN"/>
    <property type="match status" value="1"/>
</dbReference>
<dbReference type="EMBL" id="CP002877">
    <property type="protein sequence ID" value="AEI77850.1"/>
    <property type="molecule type" value="Genomic_DNA"/>
</dbReference>
<feature type="chain" id="PRO_5003398421" evidence="2">
    <location>
        <begin position="21"/>
        <end position="156"/>
    </location>
</feature>
<dbReference type="HOGENOM" id="CLU_142130_0_0_4"/>
<dbReference type="Pfam" id="PF06912">
    <property type="entry name" value="DUF1275"/>
    <property type="match status" value="1"/>
</dbReference>
<keyword evidence="1" id="KW-0812">Transmembrane</keyword>
<feature type="signal peptide" evidence="2">
    <location>
        <begin position="1"/>
        <end position="20"/>
    </location>
</feature>
<feature type="transmembrane region" description="Helical" evidence="1">
    <location>
        <begin position="104"/>
        <end position="123"/>
    </location>
</feature>
<keyword evidence="2" id="KW-0732">Signal</keyword>
<evidence type="ECO:0000256" key="1">
    <source>
        <dbReference type="SAM" id="Phobius"/>
    </source>
</evidence>
<dbReference type="PANTHER" id="PTHR37314:SF4">
    <property type="entry name" value="UPF0700 TRANSMEMBRANE PROTEIN YOAK"/>
    <property type="match status" value="1"/>
</dbReference>
<gene>
    <name evidence="3" type="ordered locus">CNE_1c25320</name>
</gene>
<dbReference type="KEGG" id="cnc:CNE_1c25320"/>
<dbReference type="AlphaFoldDB" id="G0ERN7"/>
<evidence type="ECO:0000256" key="2">
    <source>
        <dbReference type="SAM" id="SignalP"/>
    </source>
</evidence>
<keyword evidence="1" id="KW-0472">Membrane</keyword>
<proteinExistence type="predicted"/>
<evidence type="ECO:0000313" key="4">
    <source>
        <dbReference type="Proteomes" id="UP000006798"/>
    </source>
</evidence>
<feature type="transmembrane region" description="Helical" evidence="1">
    <location>
        <begin position="79"/>
        <end position="98"/>
    </location>
</feature>
<protein>
    <submittedName>
        <fullName evidence="3">Hypothetical membrane protein</fullName>
    </submittedName>
</protein>
<reference evidence="3 4" key="1">
    <citation type="journal article" date="2011" name="J. Bacteriol.">
        <title>Complete genome sequence of the type strain Cupriavidus necator N-1.</title>
        <authorList>
            <person name="Poehlein A."/>
            <person name="Kusian B."/>
            <person name="Friedrich B."/>
            <person name="Daniel R."/>
            <person name="Bowien B."/>
        </authorList>
    </citation>
    <scope>NUCLEOTIDE SEQUENCE [LARGE SCALE GENOMIC DNA]</scope>
    <source>
        <strain evidence="4">ATCC 43291 / DSM 13513 / CCUG 52238 / LMG 8453 / N-1</strain>
    </source>
</reference>